<accession>A0A915PZM4</accession>
<dbReference type="SMART" id="SM00338">
    <property type="entry name" value="BRLZ"/>
    <property type="match status" value="1"/>
</dbReference>
<keyword evidence="4" id="KW-0238">DNA-binding</keyword>
<keyword evidence="9" id="KW-1185">Reference proteome</keyword>
<evidence type="ECO:0000259" key="8">
    <source>
        <dbReference type="PROSITE" id="PS50217"/>
    </source>
</evidence>
<sequence length="253" mass="27757">MDSSASVHLKNALNAVHSSQLMQNNEKQSLPMDLNTALSLLAKPSTAIPGSFPHFSPFSFPDPSTLFAFSQLRCHLPNYQTATVISPLLSATVATTSAISPSSLGPSPIKRPNREQQSASSPPSCSSSVTSSCSPHQSPHRKQAAPVPDDKKDEAYYERRRKNNDAAKRSRDARRQKEEAVAARAAFLEQENIQLRSQVVLLKNETAKLQLMLFSKPELFDPKILSSGQILHSNISEQQQQHKAESAARKSET</sequence>
<evidence type="ECO:0000313" key="9">
    <source>
        <dbReference type="Proteomes" id="UP000887581"/>
    </source>
</evidence>
<dbReference type="PROSITE" id="PS50217">
    <property type="entry name" value="BZIP"/>
    <property type="match status" value="1"/>
</dbReference>
<dbReference type="InterPro" id="IPR046347">
    <property type="entry name" value="bZIP_sf"/>
</dbReference>
<dbReference type="GO" id="GO:0000978">
    <property type="term" value="F:RNA polymerase II cis-regulatory region sequence-specific DNA binding"/>
    <property type="evidence" value="ECO:0007669"/>
    <property type="project" value="TreeGrafter"/>
</dbReference>
<dbReference type="InterPro" id="IPR040223">
    <property type="entry name" value="PAR_bZIP"/>
</dbReference>
<dbReference type="PANTHER" id="PTHR11988:SF56">
    <property type="entry name" value="TRANSCRIPTION FACTOR CES-2"/>
    <property type="match status" value="1"/>
</dbReference>
<keyword evidence="3" id="KW-0805">Transcription regulation</keyword>
<evidence type="ECO:0000256" key="3">
    <source>
        <dbReference type="ARBA" id="ARBA00023015"/>
    </source>
</evidence>
<dbReference type="InterPro" id="IPR004827">
    <property type="entry name" value="bZIP"/>
</dbReference>
<dbReference type="GO" id="GO:0000981">
    <property type="term" value="F:DNA-binding transcription factor activity, RNA polymerase II-specific"/>
    <property type="evidence" value="ECO:0007669"/>
    <property type="project" value="TreeGrafter"/>
</dbReference>
<comment type="subcellular location">
    <subcellularLocation>
        <location evidence="1">Nucleus</location>
    </subcellularLocation>
</comment>
<evidence type="ECO:0000256" key="7">
    <source>
        <dbReference type="SAM" id="MobiDB-lite"/>
    </source>
</evidence>
<dbReference type="Gene3D" id="1.20.5.170">
    <property type="match status" value="1"/>
</dbReference>
<organism evidence="9 10">
    <name type="scientific">Setaria digitata</name>
    <dbReference type="NCBI Taxonomy" id="48799"/>
    <lineage>
        <taxon>Eukaryota</taxon>
        <taxon>Metazoa</taxon>
        <taxon>Ecdysozoa</taxon>
        <taxon>Nematoda</taxon>
        <taxon>Chromadorea</taxon>
        <taxon>Rhabditida</taxon>
        <taxon>Spirurina</taxon>
        <taxon>Spiruromorpha</taxon>
        <taxon>Filarioidea</taxon>
        <taxon>Setariidae</taxon>
        <taxon>Setaria</taxon>
    </lineage>
</organism>
<dbReference type="GO" id="GO:0005634">
    <property type="term" value="C:nucleus"/>
    <property type="evidence" value="ECO:0007669"/>
    <property type="project" value="UniProtKB-SubCell"/>
</dbReference>
<evidence type="ECO:0000256" key="4">
    <source>
        <dbReference type="ARBA" id="ARBA00023125"/>
    </source>
</evidence>
<dbReference type="WBParaSite" id="sdigi.contig4.g503.t1">
    <property type="protein sequence ID" value="sdigi.contig4.g503.t1"/>
    <property type="gene ID" value="sdigi.contig4.g503"/>
</dbReference>
<dbReference type="Pfam" id="PF07716">
    <property type="entry name" value="bZIP_2"/>
    <property type="match status" value="1"/>
</dbReference>
<evidence type="ECO:0000256" key="5">
    <source>
        <dbReference type="ARBA" id="ARBA00023163"/>
    </source>
</evidence>
<comment type="similarity">
    <text evidence="2">Belongs to the bZIP family. NFIL3 subfamily.</text>
</comment>
<keyword evidence="6" id="KW-0539">Nucleus</keyword>
<protein>
    <submittedName>
        <fullName evidence="10">BZIP domain-containing protein</fullName>
    </submittedName>
</protein>
<proteinExistence type="inferred from homology"/>
<reference evidence="10" key="1">
    <citation type="submission" date="2022-11" db="UniProtKB">
        <authorList>
            <consortium name="WormBaseParasite"/>
        </authorList>
    </citation>
    <scope>IDENTIFICATION</scope>
</reference>
<evidence type="ECO:0000256" key="1">
    <source>
        <dbReference type="ARBA" id="ARBA00004123"/>
    </source>
</evidence>
<dbReference type="FunFam" id="1.20.5.170:FF:000025">
    <property type="entry name" value="nuclear factor interleukin-3-regulated protein-like"/>
    <property type="match status" value="1"/>
</dbReference>
<dbReference type="CDD" id="cd14695">
    <property type="entry name" value="bZIP_HLF"/>
    <property type="match status" value="1"/>
</dbReference>
<evidence type="ECO:0000313" key="10">
    <source>
        <dbReference type="WBParaSite" id="sdigi.contig4.g503.t1"/>
    </source>
</evidence>
<feature type="compositionally biased region" description="Low complexity" evidence="7">
    <location>
        <begin position="118"/>
        <end position="137"/>
    </location>
</feature>
<name>A0A915PZM4_9BILA</name>
<evidence type="ECO:0000256" key="6">
    <source>
        <dbReference type="ARBA" id="ARBA00023242"/>
    </source>
</evidence>
<keyword evidence="5" id="KW-0804">Transcription</keyword>
<feature type="domain" description="BZIP" evidence="8">
    <location>
        <begin position="153"/>
        <end position="216"/>
    </location>
</feature>
<dbReference type="SUPFAM" id="SSF57959">
    <property type="entry name" value="Leucine zipper domain"/>
    <property type="match status" value="1"/>
</dbReference>
<dbReference type="Proteomes" id="UP000887581">
    <property type="component" value="Unplaced"/>
</dbReference>
<dbReference type="AlphaFoldDB" id="A0A915PZM4"/>
<dbReference type="PANTHER" id="PTHR11988">
    <property type="entry name" value="THYROTROPH EMBRYONIC FACTOR RELATED"/>
    <property type="match status" value="1"/>
</dbReference>
<evidence type="ECO:0000256" key="2">
    <source>
        <dbReference type="ARBA" id="ARBA00006079"/>
    </source>
</evidence>
<feature type="region of interest" description="Disordered" evidence="7">
    <location>
        <begin position="98"/>
        <end position="155"/>
    </location>
</feature>